<evidence type="ECO:0000313" key="1">
    <source>
        <dbReference type="EMBL" id="KAG9219350.1"/>
    </source>
</evidence>
<sequence>MTSSPLNTYRHHPTMNAPRSPKLAGARYNSTRPTRRSSQLSFEVDSDSHYDLGATGDSTTSRPSMHAGKSSAETSTPGPDFASSRDAVLQRAISSSSRRSRFLHPPAYDSQDDDARLHLPPLEQARQHEHRSFYSPSRSGTPVSVYEAPTGTYMWPSFKPSSKMSHSPVLFQVVDYKDAGSPASENESDNHSIQSSLEGTPPPPPAYSYPSTSASCSRKRRPSTDIPSPELGSAIIEPLRKVRVSSGRLSDRQIPEDIAMNANDETKGATKGVVYSRGHINYILNSTDDTAGPSIGAELSQSVPSSVPSKPRASPPAAENWEIYARQVKRSDGSLAYQCLWTTKDNDASVPCLYTSKKQLVKRHVETTHLKVKRFICEICNKAFPQKTSLDIHKHGHTGDTPHACIYNCGKAFKDPARRHRHHIEAHGYVPKQFKRKYKASVPNQEQSEYESLEPWRPLDS</sequence>
<organism evidence="1 2">
    <name type="scientific">Pleurotus cornucopiae</name>
    <name type="common">Cornucopia mushroom</name>
    <dbReference type="NCBI Taxonomy" id="5321"/>
    <lineage>
        <taxon>Eukaryota</taxon>
        <taxon>Fungi</taxon>
        <taxon>Dikarya</taxon>
        <taxon>Basidiomycota</taxon>
        <taxon>Agaricomycotina</taxon>
        <taxon>Agaricomycetes</taxon>
        <taxon>Agaricomycetidae</taxon>
        <taxon>Agaricales</taxon>
        <taxon>Pleurotineae</taxon>
        <taxon>Pleurotaceae</taxon>
        <taxon>Pleurotus</taxon>
    </lineage>
</organism>
<dbReference type="Proteomes" id="UP000824881">
    <property type="component" value="Unassembled WGS sequence"/>
</dbReference>
<accession>A0ACB7IMN7</accession>
<evidence type="ECO:0000313" key="2">
    <source>
        <dbReference type="Proteomes" id="UP000824881"/>
    </source>
</evidence>
<gene>
    <name evidence="1" type="ORF">CCMSSC00406_0001760</name>
</gene>
<keyword evidence="2" id="KW-1185">Reference proteome</keyword>
<dbReference type="EMBL" id="WQMT02000009">
    <property type="protein sequence ID" value="KAG9219350.1"/>
    <property type="molecule type" value="Genomic_DNA"/>
</dbReference>
<comment type="caution">
    <text evidence="1">The sequence shown here is derived from an EMBL/GenBank/DDBJ whole genome shotgun (WGS) entry which is preliminary data.</text>
</comment>
<name>A0ACB7IMN7_PLECO</name>
<protein>
    <submittedName>
        <fullName evidence="1">Uncharacterized protein</fullName>
    </submittedName>
</protein>
<proteinExistence type="predicted"/>
<reference evidence="1 2" key="1">
    <citation type="journal article" date="2021" name="Appl. Environ. Microbiol.">
        <title>Genetic linkage and physical mapping for an oyster mushroom Pleurotus cornucopiae and QTL analysis for the trait cap color.</title>
        <authorList>
            <person name="Zhang Y."/>
            <person name="Gao W."/>
            <person name="Sonnenberg A."/>
            <person name="Chen Q."/>
            <person name="Zhang J."/>
            <person name="Huang C."/>
        </authorList>
    </citation>
    <scope>NUCLEOTIDE SEQUENCE [LARGE SCALE GENOMIC DNA]</scope>
    <source>
        <strain evidence="1">CCMSSC00406</strain>
    </source>
</reference>